<accession>A0A9Q3FSL1</accession>
<protein>
    <submittedName>
        <fullName evidence="2">Uncharacterized protein</fullName>
    </submittedName>
</protein>
<proteinExistence type="predicted"/>
<feature type="region of interest" description="Disordered" evidence="1">
    <location>
        <begin position="165"/>
        <end position="197"/>
    </location>
</feature>
<dbReference type="AlphaFoldDB" id="A0A9Q3FSL1"/>
<name>A0A9Q3FSL1_9BASI</name>
<sequence length="197" mass="22361">MDGTHTYTSIHPSIQWEPQTRGLEGYGLISSAPPTPQRFISTEDGEHKVQPTIKLGRTWGKFPEAMCQRDTFQRSYGNQQRMESQQAVQTPGGEGSQDKGKSSHYPSHIRTIEPDRSYSDYFRLTRSKPTRLPSSFKPFSQQEISDQESPFFTISGGFQQKTRIQGQKQDLFQPKAERVGPNYSKSTGLGERITQEP</sequence>
<feature type="region of interest" description="Disordered" evidence="1">
    <location>
        <begin position="70"/>
        <end position="112"/>
    </location>
</feature>
<comment type="caution">
    <text evidence="2">The sequence shown here is derived from an EMBL/GenBank/DDBJ whole genome shotgun (WGS) entry which is preliminary data.</text>
</comment>
<evidence type="ECO:0000313" key="2">
    <source>
        <dbReference type="EMBL" id="MBW0542721.1"/>
    </source>
</evidence>
<organism evidence="2 3">
    <name type="scientific">Austropuccinia psidii MF-1</name>
    <dbReference type="NCBI Taxonomy" id="1389203"/>
    <lineage>
        <taxon>Eukaryota</taxon>
        <taxon>Fungi</taxon>
        <taxon>Dikarya</taxon>
        <taxon>Basidiomycota</taxon>
        <taxon>Pucciniomycotina</taxon>
        <taxon>Pucciniomycetes</taxon>
        <taxon>Pucciniales</taxon>
        <taxon>Sphaerophragmiaceae</taxon>
        <taxon>Austropuccinia</taxon>
    </lineage>
</organism>
<dbReference type="EMBL" id="AVOT02047422">
    <property type="protein sequence ID" value="MBW0542721.1"/>
    <property type="molecule type" value="Genomic_DNA"/>
</dbReference>
<reference evidence="2" key="1">
    <citation type="submission" date="2021-03" db="EMBL/GenBank/DDBJ databases">
        <title>Draft genome sequence of rust myrtle Austropuccinia psidii MF-1, a brazilian biotype.</title>
        <authorList>
            <person name="Quecine M.C."/>
            <person name="Pachon D.M.R."/>
            <person name="Bonatelli M.L."/>
            <person name="Correr F.H."/>
            <person name="Franceschini L.M."/>
            <person name="Leite T.F."/>
            <person name="Margarido G.R.A."/>
            <person name="Almeida C.A."/>
            <person name="Ferrarezi J.A."/>
            <person name="Labate C.A."/>
        </authorList>
    </citation>
    <scope>NUCLEOTIDE SEQUENCE</scope>
    <source>
        <strain evidence="2">MF-1</strain>
    </source>
</reference>
<evidence type="ECO:0000256" key="1">
    <source>
        <dbReference type="SAM" id="MobiDB-lite"/>
    </source>
</evidence>
<gene>
    <name evidence="2" type="ORF">O181_082436</name>
</gene>
<dbReference type="Proteomes" id="UP000765509">
    <property type="component" value="Unassembled WGS sequence"/>
</dbReference>
<feature type="region of interest" description="Disordered" evidence="1">
    <location>
        <begin position="24"/>
        <end position="49"/>
    </location>
</feature>
<keyword evidence="3" id="KW-1185">Reference proteome</keyword>
<feature type="compositionally biased region" description="Polar residues" evidence="1">
    <location>
        <begin position="73"/>
        <end position="89"/>
    </location>
</feature>
<evidence type="ECO:0000313" key="3">
    <source>
        <dbReference type="Proteomes" id="UP000765509"/>
    </source>
</evidence>